<evidence type="ECO:0000313" key="1">
    <source>
        <dbReference type="EMBL" id="TPN81675.1"/>
    </source>
</evidence>
<organism evidence="1 2">
    <name type="scientific">Aquimarina algicola</name>
    <dbReference type="NCBI Taxonomy" id="2589995"/>
    <lineage>
        <taxon>Bacteria</taxon>
        <taxon>Pseudomonadati</taxon>
        <taxon>Bacteroidota</taxon>
        <taxon>Flavobacteriia</taxon>
        <taxon>Flavobacteriales</taxon>
        <taxon>Flavobacteriaceae</taxon>
        <taxon>Aquimarina</taxon>
    </lineage>
</organism>
<comment type="caution">
    <text evidence="1">The sequence shown here is derived from an EMBL/GenBank/DDBJ whole genome shotgun (WGS) entry which is preliminary data.</text>
</comment>
<keyword evidence="2" id="KW-1185">Reference proteome</keyword>
<proteinExistence type="predicted"/>
<dbReference type="EMBL" id="VFWZ01000010">
    <property type="protein sequence ID" value="TPN81675.1"/>
    <property type="molecule type" value="Genomic_DNA"/>
</dbReference>
<accession>A0A504IZA2</accession>
<reference evidence="1 2" key="1">
    <citation type="submission" date="2019-06" db="EMBL/GenBank/DDBJ databases">
        <authorList>
            <person name="Meng X."/>
        </authorList>
    </citation>
    <scope>NUCLEOTIDE SEQUENCE [LARGE SCALE GENOMIC DNA]</scope>
    <source>
        <strain evidence="1 2">M625</strain>
    </source>
</reference>
<dbReference type="InterPro" id="IPR039437">
    <property type="entry name" value="FrzH/put_lumazine-bd"/>
</dbReference>
<name>A0A504IZA2_9FLAO</name>
<dbReference type="OrthoDB" id="5732224at2"/>
<dbReference type="SUPFAM" id="SSF54427">
    <property type="entry name" value="NTF2-like"/>
    <property type="match status" value="1"/>
</dbReference>
<dbReference type="AlphaFoldDB" id="A0A504IZA2"/>
<dbReference type="Gene3D" id="3.10.450.50">
    <property type="match status" value="1"/>
</dbReference>
<evidence type="ECO:0000313" key="2">
    <source>
        <dbReference type="Proteomes" id="UP000315540"/>
    </source>
</evidence>
<sequence>MKQESLVIETARKYPMAFKQMDTKLIDIFFSKKISKIGYEYDYIKKSWMGMTNMNCDDLKTSVASYNQNNIMPDTEPDITILDLQDKIAIVKVEIEWAPKIFRFDYLLLTKEDKNWCIEKILWQSIP</sequence>
<dbReference type="RefSeq" id="WP_140597437.1">
    <property type="nucleotide sequence ID" value="NZ_VFWZ01000010.1"/>
</dbReference>
<protein>
    <submittedName>
        <fullName evidence="1">Nuclear transport factor 2 family protein</fullName>
    </submittedName>
</protein>
<gene>
    <name evidence="1" type="ORF">FHK87_24035</name>
</gene>
<dbReference type="Pfam" id="PF12893">
    <property type="entry name" value="Lumazine_bd_2"/>
    <property type="match status" value="1"/>
</dbReference>
<dbReference type="Proteomes" id="UP000315540">
    <property type="component" value="Unassembled WGS sequence"/>
</dbReference>
<dbReference type="InterPro" id="IPR032710">
    <property type="entry name" value="NTF2-like_dom_sf"/>
</dbReference>